<evidence type="ECO:0000313" key="9">
    <source>
        <dbReference type="EnsemblFungi" id="MAPG_02854T0"/>
    </source>
</evidence>
<evidence type="ECO:0000256" key="2">
    <source>
        <dbReference type="ARBA" id="ARBA00022692"/>
    </source>
</evidence>
<accession>A0A0C4DSH4</accession>
<feature type="transmembrane region" description="Helical" evidence="6">
    <location>
        <begin position="132"/>
        <end position="149"/>
    </location>
</feature>
<dbReference type="Pfam" id="PF01740">
    <property type="entry name" value="STAS"/>
    <property type="match status" value="1"/>
</dbReference>
<evidence type="ECO:0000256" key="3">
    <source>
        <dbReference type="ARBA" id="ARBA00022989"/>
    </source>
</evidence>
<evidence type="ECO:0000256" key="4">
    <source>
        <dbReference type="ARBA" id="ARBA00023136"/>
    </source>
</evidence>
<dbReference type="InterPro" id="IPR011547">
    <property type="entry name" value="SLC26A/SulP_dom"/>
</dbReference>
<feature type="transmembrane region" description="Helical" evidence="6">
    <location>
        <begin position="169"/>
        <end position="187"/>
    </location>
</feature>
<evidence type="ECO:0000256" key="5">
    <source>
        <dbReference type="SAM" id="MobiDB-lite"/>
    </source>
</evidence>
<dbReference type="CDD" id="cd07042">
    <property type="entry name" value="STAS_SulP_like_sulfate_transporter"/>
    <property type="match status" value="1"/>
</dbReference>
<reference evidence="8" key="2">
    <citation type="submission" date="2010-05" db="EMBL/GenBank/DDBJ databases">
        <title>The Genome Sequence of Magnaporthe poae strain ATCC 64411.</title>
        <authorList>
            <consortium name="The Broad Institute Genome Sequencing Platform"/>
            <consortium name="Broad Institute Genome Sequencing Center for Infectious Disease"/>
            <person name="Ma L.-J."/>
            <person name="Dead R."/>
            <person name="Young S."/>
            <person name="Zeng Q."/>
            <person name="Koehrsen M."/>
            <person name="Alvarado L."/>
            <person name="Berlin A."/>
            <person name="Chapman S.B."/>
            <person name="Chen Z."/>
            <person name="Freedman E."/>
            <person name="Gellesch M."/>
            <person name="Goldberg J."/>
            <person name="Griggs A."/>
            <person name="Gujja S."/>
            <person name="Heilman E.R."/>
            <person name="Heiman D."/>
            <person name="Hepburn T."/>
            <person name="Howarth C."/>
            <person name="Jen D."/>
            <person name="Larson L."/>
            <person name="Mehta T."/>
            <person name="Neiman D."/>
            <person name="Pearson M."/>
            <person name="Roberts A."/>
            <person name="Saif S."/>
            <person name="Shea T."/>
            <person name="Shenoy N."/>
            <person name="Sisk P."/>
            <person name="Stolte C."/>
            <person name="Sykes S."/>
            <person name="Walk T."/>
            <person name="White J."/>
            <person name="Yandava C."/>
            <person name="Haas B."/>
            <person name="Nusbaum C."/>
            <person name="Birren B."/>
        </authorList>
    </citation>
    <scope>NUCLEOTIDE SEQUENCE</scope>
    <source>
        <strain evidence="8">ATCC 64411</strain>
    </source>
</reference>
<dbReference type="NCBIfam" id="TIGR00815">
    <property type="entry name" value="sulP"/>
    <property type="match status" value="1"/>
</dbReference>
<evidence type="ECO:0000313" key="8">
    <source>
        <dbReference type="EMBL" id="KLU83803.1"/>
    </source>
</evidence>
<dbReference type="VEuPathDB" id="FungiDB:MAPG_02854"/>
<keyword evidence="10" id="KW-1185">Reference proteome</keyword>
<gene>
    <name evidence="8" type="ORF">MAPG_02854</name>
</gene>
<feature type="transmembrane region" description="Helical" evidence="6">
    <location>
        <begin position="481"/>
        <end position="499"/>
    </location>
</feature>
<feature type="transmembrane region" description="Helical" evidence="6">
    <location>
        <begin position="84"/>
        <end position="104"/>
    </location>
</feature>
<feature type="transmembrane region" description="Helical" evidence="6">
    <location>
        <begin position="274"/>
        <end position="297"/>
    </location>
</feature>
<dbReference type="InterPro" id="IPR002645">
    <property type="entry name" value="STAS_dom"/>
</dbReference>
<dbReference type="PANTHER" id="PTHR11814">
    <property type="entry name" value="SULFATE TRANSPORTER"/>
    <property type="match status" value="1"/>
</dbReference>
<feature type="transmembrane region" description="Helical" evidence="6">
    <location>
        <begin position="338"/>
        <end position="357"/>
    </location>
</feature>
<feature type="transmembrane region" description="Helical" evidence="6">
    <location>
        <begin position="378"/>
        <end position="399"/>
    </location>
</feature>
<reference evidence="9" key="4">
    <citation type="journal article" date="2015" name="G3 (Bethesda)">
        <title>Genome sequences of three phytopathogenic species of the Magnaporthaceae family of fungi.</title>
        <authorList>
            <person name="Okagaki L.H."/>
            <person name="Nunes C.C."/>
            <person name="Sailsbery J."/>
            <person name="Clay B."/>
            <person name="Brown D."/>
            <person name="John T."/>
            <person name="Oh Y."/>
            <person name="Young N."/>
            <person name="Fitzgerald M."/>
            <person name="Haas B.J."/>
            <person name="Zeng Q."/>
            <person name="Young S."/>
            <person name="Adiconis X."/>
            <person name="Fan L."/>
            <person name="Levin J.Z."/>
            <person name="Mitchell T.K."/>
            <person name="Okubara P.A."/>
            <person name="Farman M.L."/>
            <person name="Kohn L.M."/>
            <person name="Birren B."/>
            <person name="Ma L.-J."/>
            <person name="Dean R.A."/>
        </authorList>
    </citation>
    <scope>NUCLEOTIDE SEQUENCE</scope>
    <source>
        <strain evidence="9">ATCC 64411 / 73-15</strain>
    </source>
</reference>
<dbReference type="GO" id="GO:0055085">
    <property type="term" value="P:transmembrane transport"/>
    <property type="evidence" value="ECO:0007669"/>
    <property type="project" value="InterPro"/>
</dbReference>
<dbReference type="InterPro" id="IPR001902">
    <property type="entry name" value="SLC26A/SulP_fam"/>
</dbReference>
<dbReference type="eggNOG" id="KOG0236">
    <property type="taxonomic scope" value="Eukaryota"/>
</dbReference>
<dbReference type="EMBL" id="ADBL01000695">
    <property type="status" value="NOT_ANNOTATED_CDS"/>
    <property type="molecule type" value="Genomic_DNA"/>
</dbReference>
<dbReference type="AlphaFoldDB" id="A0A0C4DSH4"/>
<dbReference type="Proteomes" id="UP000011715">
    <property type="component" value="Unassembled WGS sequence"/>
</dbReference>
<reference evidence="10" key="1">
    <citation type="submission" date="2010-05" db="EMBL/GenBank/DDBJ databases">
        <title>The genome sequence of Magnaporthe poae strain ATCC 64411.</title>
        <authorList>
            <person name="Ma L.-J."/>
            <person name="Dead R."/>
            <person name="Young S."/>
            <person name="Zeng Q."/>
            <person name="Koehrsen M."/>
            <person name="Alvarado L."/>
            <person name="Berlin A."/>
            <person name="Chapman S.B."/>
            <person name="Chen Z."/>
            <person name="Freedman E."/>
            <person name="Gellesch M."/>
            <person name="Goldberg J."/>
            <person name="Griggs A."/>
            <person name="Gujja S."/>
            <person name="Heilman E.R."/>
            <person name="Heiman D."/>
            <person name="Hepburn T."/>
            <person name="Howarth C."/>
            <person name="Jen D."/>
            <person name="Larson L."/>
            <person name="Mehta T."/>
            <person name="Neiman D."/>
            <person name="Pearson M."/>
            <person name="Roberts A."/>
            <person name="Saif S."/>
            <person name="Shea T."/>
            <person name="Shenoy N."/>
            <person name="Sisk P."/>
            <person name="Stolte C."/>
            <person name="Sykes S."/>
            <person name="Walk T."/>
            <person name="White J."/>
            <person name="Yandava C."/>
            <person name="Haas B."/>
            <person name="Nusbaum C."/>
            <person name="Birren B."/>
        </authorList>
    </citation>
    <scope>NUCLEOTIDE SEQUENCE [LARGE SCALE GENOMIC DNA]</scope>
    <source>
        <strain evidence="10">ATCC 64411 / 73-15</strain>
    </source>
</reference>
<evidence type="ECO:0000313" key="10">
    <source>
        <dbReference type="Proteomes" id="UP000011715"/>
    </source>
</evidence>
<proteinExistence type="predicted"/>
<feature type="domain" description="STAS" evidence="7">
    <location>
        <begin position="571"/>
        <end position="738"/>
    </location>
</feature>
<dbReference type="InterPro" id="IPR036513">
    <property type="entry name" value="STAS_dom_sf"/>
</dbReference>
<dbReference type="Gene3D" id="3.30.750.24">
    <property type="entry name" value="STAS domain"/>
    <property type="match status" value="1"/>
</dbReference>
<dbReference type="OrthoDB" id="288203at2759"/>
<evidence type="ECO:0000256" key="1">
    <source>
        <dbReference type="ARBA" id="ARBA00004141"/>
    </source>
</evidence>
<comment type="subcellular location">
    <subcellularLocation>
        <location evidence="1">Membrane</location>
        <topology evidence="1">Multi-pass membrane protein</topology>
    </subcellularLocation>
</comment>
<keyword evidence="3 6" id="KW-1133">Transmembrane helix</keyword>
<reference evidence="8" key="3">
    <citation type="submission" date="2011-03" db="EMBL/GenBank/DDBJ databases">
        <title>Annotation of Magnaporthe poae ATCC 64411.</title>
        <authorList>
            <person name="Ma L.-J."/>
            <person name="Dead R."/>
            <person name="Young S.K."/>
            <person name="Zeng Q."/>
            <person name="Gargeya S."/>
            <person name="Fitzgerald M."/>
            <person name="Haas B."/>
            <person name="Abouelleil A."/>
            <person name="Alvarado L."/>
            <person name="Arachchi H.M."/>
            <person name="Berlin A."/>
            <person name="Brown A."/>
            <person name="Chapman S.B."/>
            <person name="Chen Z."/>
            <person name="Dunbar C."/>
            <person name="Freedman E."/>
            <person name="Gearin G."/>
            <person name="Gellesch M."/>
            <person name="Goldberg J."/>
            <person name="Griggs A."/>
            <person name="Gujja S."/>
            <person name="Heiman D."/>
            <person name="Howarth C."/>
            <person name="Larson L."/>
            <person name="Lui A."/>
            <person name="MacDonald P.J.P."/>
            <person name="Mehta T."/>
            <person name="Montmayeur A."/>
            <person name="Murphy C."/>
            <person name="Neiman D."/>
            <person name="Pearson M."/>
            <person name="Priest M."/>
            <person name="Roberts A."/>
            <person name="Saif S."/>
            <person name="Shea T."/>
            <person name="Shenoy N."/>
            <person name="Sisk P."/>
            <person name="Stolte C."/>
            <person name="Sykes S."/>
            <person name="Yandava C."/>
            <person name="Wortman J."/>
            <person name="Nusbaum C."/>
            <person name="Birren B."/>
        </authorList>
    </citation>
    <scope>NUCLEOTIDE SEQUENCE</scope>
    <source>
        <strain evidence="8">ATCC 64411</strain>
    </source>
</reference>
<organism evidence="9 10">
    <name type="scientific">Magnaporthiopsis poae (strain ATCC 64411 / 73-15)</name>
    <name type="common">Kentucky bluegrass fungus</name>
    <name type="synonym">Magnaporthe poae</name>
    <dbReference type="NCBI Taxonomy" id="644358"/>
    <lineage>
        <taxon>Eukaryota</taxon>
        <taxon>Fungi</taxon>
        <taxon>Dikarya</taxon>
        <taxon>Ascomycota</taxon>
        <taxon>Pezizomycotina</taxon>
        <taxon>Sordariomycetes</taxon>
        <taxon>Sordariomycetidae</taxon>
        <taxon>Magnaporthales</taxon>
        <taxon>Magnaporthaceae</taxon>
        <taxon>Magnaporthiopsis</taxon>
    </lineage>
</organism>
<name>A0A0C4DSH4_MAGP6</name>
<evidence type="ECO:0000256" key="6">
    <source>
        <dbReference type="SAM" id="Phobius"/>
    </source>
</evidence>
<dbReference type="STRING" id="644358.A0A0C4DSH4"/>
<protein>
    <recommendedName>
        <fullName evidence="7">STAS domain-containing protein</fullName>
    </recommendedName>
</protein>
<keyword evidence="4 6" id="KW-0472">Membrane</keyword>
<reference evidence="9" key="5">
    <citation type="submission" date="2015-06" db="UniProtKB">
        <authorList>
            <consortium name="EnsemblFungi"/>
        </authorList>
    </citation>
    <scope>IDENTIFICATION</scope>
    <source>
        <strain evidence="9">ATCC 64411</strain>
    </source>
</reference>
<feature type="transmembrane region" description="Helical" evidence="6">
    <location>
        <begin position="411"/>
        <end position="444"/>
    </location>
</feature>
<dbReference type="OMA" id="LYWIFGT"/>
<dbReference type="Pfam" id="PF00916">
    <property type="entry name" value="Sulfate_transp"/>
    <property type="match status" value="1"/>
</dbReference>
<feature type="region of interest" description="Disordered" evidence="5">
    <location>
        <begin position="1"/>
        <end position="25"/>
    </location>
</feature>
<dbReference type="PROSITE" id="PS50801">
    <property type="entry name" value="STAS"/>
    <property type="match status" value="1"/>
</dbReference>
<keyword evidence="2 6" id="KW-0812">Transmembrane</keyword>
<dbReference type="GO" id="GO:0016020">
    <property type="term" value="C:membrane"/>
    <property type="evidence" value="ECO:0007669"/>
    <property type="project" value="UniProtKB-SubCell"/>
</dbReference>
<sequence>MGPRSLAARAFGGSEKNDSKSRTRSQAAAAISPLDPYFEEDPTVKEWLLEHRPTAAGVARYFKSFFPFIQWIGRYNLRWLTGDVIGGITLGFVVVPQAMAYAMLAGLRPEFGLYTSFTGASLYWLFGTSKDIAIGATAVISLLVGRIVAKVETEMPGIAPEQTSKTVSFLAGLALLVFGLLRLDWLIELIPHVAIAAFVTGAAITISLSQLPAVLGITGVNTKDAPYKVLVATCKALPRTTVDAAVGLSALFLLQLIKSFCARMGERQKHRSKLWATISSIRMTFVILLYTLISFIVNRGLSAKEAKFRILGPVPTGFSAAGVPSMEPNLVKLVAPELPALLIVLIIEHIAIGKSFGRVNNYTVVPSQEIISISAANMLGPFLGGYAATGSFSGTAVLSKAGVRTPLAGVFNGLIILLALYALTSVFFFIPLAALSGLIIHAVLNLITRPSTISKYWKVAPMDVLIFFAGVFLSMFESLEFGIYATVGISLIVILLRMAKSQGRFLGRLRVQVYPEAPTGNPGAGQYGSLLDIHHHHHRLPRAADGVARPEDMQSREVFLPLDRKDGSNPAVDVSEVYPGVFIYRFTEGFNYINQAQYLDHLVTHITAHTRRTDADGYKHPGDRPWNMPAPKNDALAEEESERLPTLLAVVLDLSTVNEVDTTAVEALEDVRAQLSRWAAPGVVEWHMAGAHSRWTRRALAAVGFGLPHSEGPKSTNSGSWMPAFDVAATTTSANTDLRKLQFSAVSSNVTLFGAEPQPVDIADTREHLDVESGTEGMNSVPTESGAAIREQHHDISPNRLPRKKTLAPIFGVERPFFHVDLASAVSSAVEGARRRDRI</sequence>
<evidence type="ECO:0000259" key="7">
    <source>
        <dbReference type="PROSITE" id="PS50801"/>
    </source>
</evidence>
<feature type="transmembrane region" description="Helical" evidence="6">
    <location>
        <begin position="193"/>
        <end position="218"/>
    </location>
</feature>
<dbReference type="EnsemblFungi" id="MAPG_02854T0">
    <property type="protein sequence ID" value="MAPG_02854T0"/>
    <property type="gene ID" value="MAPG_02854"/>
</dbReference>
<dbReference type="EMBL" id="GL876967">
    <property type="protein sequence ID" value="KLU83803.1"/>
    <property type="molecule type" value="Genomic_DNA"/>
</dbReference>